<sequence>MLDLYFESFIKKMGEATQYKITSEEIIKKWLGILPDRLLLYWEVEGFARDYAVNYEASTVYSRS</sequence>
<evidence type="ECO:0000259" key="1">
    <source>
        <dbReference type="Pfam" id="PF08887"/>
    </source>
</evidence>
<evidence type="ECO:0000313" key="2">
    <source>
        <dbReference type="EMBL" id="CDL84705.1"/>
    </source>
</evidence>
<dbReference type="Proteomes" id="UP000019202">
    <property type="component" value="Unassembled WGS sequence"/>
</dbReference>
<protein>
    <recommendedName>
        <fullName evidence="1">GAD-related domain-containing protein</fullName>
    </recommendedName>
</protein>
<gene>
    <name evidence="2" type="ORF">XSR1_50107</name>
</gene>
<proteinExistence type="predicted"/>
<dbReference type="InterPro" id="IPR014983">
    <property type="entry name" value="GAD-rel"/>
</dbReference>
<dbReference type="OrthoDB" id="6448065at2"/>
<dbReference type="AlphaFoldDB" id="W1J5G2"/>
<feature type="domain" description="GAD-related" evidence="1">
    <location>
        <begin position="6"/>
        <end position="48"/>
    </location>
</feature>
<reference evidence="2" key="1">
    <citation type="submission" date="2013-11" db="EMBL/GenBank/DDBJ databases">
        <title>Draft genome sequence and annotation of the entomopathogenic bacteria, Xenorhabdus cabanillasi strain JM26 and Xenorhabdus szentirmai strain DSM 16338.</title>
        <authorList>
            <person name="Gualtieri M."/>
            <person name="Ogier J.C."/>
            <person name="Pages S."/>
            <person name="Givaudan A."/>
            <person name="Gaudriault S."/>
        </authorList>
    </citation>
    <scope>NUCLEOTIDE SEQUENCE [LARGE SCALE GENOMIC DNA]</scope>
    <source>
        <strain evidence="2">DSM 16338</strain>
    </source>
</reference>
<comment type="caution">
    <text evidence="2">The sequence shown here is derived from an EMBL/GenBank/DDBJ whole genome shotgun (WGS) entry which is preliminary data.</text>
</comment>
<dbReference type="STRING" id="1427518.XSR1_50107"/>
<organism evidence="2 3">
    <name type="scientific">Xenorhabdus szentirmaii DSM 16338</name>
    <dbReference type="NCBI Taxonomy" id="1427518"/>
    <lineage>
        <taxon>Bacteria</taxon>
        <taxon>Pseudomonadati</taxon>
        <taxon>Pseudomonadota</taxon>
        <taxon>Gammaproteobacteria</taxon>
        <taxon>Enterobacterales</taxon>
        <taxon>Morganellaceae</taxon>
        <taxon>Xenorhabdus</taxon>
    </lineage>
</organism>
<accession>W1J5G2</accession>
<evidence type="ECO:0000313" key="3">
    <source>
        <dbReference type="Proteomes" id="UP000019202"/>
    </source>
</evidence>
<keyword evidence="3" id="KW-1185">Reference proteome</keyword>
<dbReference type="EMBL" id="CBXF010000110">
    <property type="protein sequence ID" value="CDL84705.1"/>
    <property type="molecule type" value="Genomic_DNA"/>
</dbReference>
<dbReference type="Pfam" id="PF08887">
    <property type="entry name" value="GAD-like"/>
    <property type="match status" value="1"/>
</dbReference>
<name>W1J5G2_9GAMM</name>